<dbReference type="EMBL" id="JABFRW010000107">
    <property type="protein sequence ID" value="NOT34296.1"/>
    <property type="molecule type" value="Genomic_DNA"/>
</dbReference>
<dbReference type="InterPro" id="IPR001296">
    <property type="entry name" value="Glyco_trans_1"/>
</dbReference>
<dbReference type="CDD" id="cd03809">
    <property type="entry name" value="GT4_MtfB-like"/>
    <property type="match status" value="1"/>
</dbReference>
<gene>
    <name evidence="4" type="ORF">HOP12_09025</name>
</gene>
<dbReference type="InterPro" id="IPR028098">
    <property type="entry name" value="Glyco_trans_4-like_N"/>
</dbReference>
<evidence type="ECO:0000259" key="3">
    <source>
        <dbReference type="Pfam" id="PF13439"/>
    </source>
</evidence>
<dbReference type="GO" id="GO:0009103">
    <property type="term" value="P:lipopolysaccharide biosynthetic process"/>
    <property type="evidence" value="ECO:0007669"/>
    <property type="project" value="TreeGrafter"/>
</dbReference>
<organism evidence="4 5">
    <name type="scientific">Eiseniibacteriota bacterium</name>
    <dbReference type="NCBI Taxonomy" id="2212470"/>
    <lineage>
        <taxon>Bacteria</taxon>
        <taxon>Candidatus Eiseniibacteriota</taxon>
    </lineage>
</organism>
<dbReference type="Gene3D" id="3.40.50.2000">
    <property type="entry name" value="Glycogen Phosphorylase B"/>
    <property type="match status" value="2"/>
</dbReference>
<name>A0A849SI72_UNCEI</name>
<evidence type="ECO:0000259" key="2">
    <source>
        <dbReference type="Pfam" id="PF00534"/>
    </source>
</evidence>
<dbReference type="PANTHER" id="PTHR46401">
    <property type="entry name" value="GLYCOSYLTRANSFERASE WBBK-RELATED"/>
    <property type="match status" value="1"/>
</dbReference>
<dbReference type="Pfam" id="PF13439">
    <property type="entry name" value="Glyco_transf_4"/>
    <property type="match status" value="1"/>
</dbReference>
<dbReference type="SUPFAM" id="SSF53756">
    <property type="entry name" value="UDP-Glycosyltransferase/glycogen phosphorylase"/>
    <property type="match status" value="1"/>
</dbReference>
<protein>
    <submittedName>
        <fullName evidence="4">Glycosyltransferase family 4 protein</fullName>
    </submittedName>
</protein>
<proteinExistence type="predicted"/>
<evidence type="ECO:0000313" key="5">
    <source>
        <dbReference type="Proteomes" id="UP000580839"/>
    </source>
</evidence>
<dbReference type="Proteomes" id="UP000580839">
    <property type="component" value="Unassembled WGS sequence"/>
</dbReference>
<keyword evidence="1 4" id="KW-0808">Transferase</keyword>
<comment type="caution">
    <text evidence="4">The sequence shown here is derived from an EMBL/GenBank/DDBJ whole genome shotgun (WGS) entry which is preliminary data.</text>
</comment>
<dbReference type="PANTHER" id="PTHR46401:SF2">
    <property type="entry name" value="GLYCOSYLTRANSFERASE WBBK-RELATED"/>
    <property type="match status" value="1"/>
</dbReference>
<dbReference type="AlphaFoldDB" id="A0A849SI72"/>
<evidence type="ECO:0000313" key="4">
    <source>
        <dbReference type="EMBL" id="NOT34296.1"/>
    </source>
</evidence>
<accession>A0A849SI72</accession>
<dbReference type="GO" id="GO:0016757">
    <property type="term" value="F:glycosyltransferase activity"/>
    <property type="evidence" value="ECO:0007669"/>
    <property type="project" value="InterPro"/>
</dbReference>
<feature type="domain" description="Glycosyltransferase subfamily 4-like N-terminal" evidence="3">
    <location>
        <begin position="26"/>
        <end position="186"/>
    </location>
</feature>
<feature type="domain" description="Glycosyl transferase family 1" evidence="2">
    <location>
        <begin position="207"/>
        <end position="362"/>
    </location>
</feature>
<reference evidence="4 5" key="1">
    <citation type="submission" date="2020-04" db="EMBL/GenBank/DDBJ databases">
        <title>Metagenomic profiling of ammonia- and methane-oxidizing microorganisms in a Dutch drinking water treatment plant.</title>
        <authorList>
            <person name="Poghosyan L."/>
            <person name="Leucker S."/>
        </authorList>
    </citation>
    <scope>NUCLEOTIDE SEQUENCE [LARGE SCALE GENOMIC DNA]</scope>
    <source>
        <strain evidence="4">S-RSF-IL-03</strain>
    </source>
</reference>
<evidence type="ECO:0000256" key="1">
    <source>
        <dbReference type="ARBA" id="ARBA00022679"/>
    </source>
</evidence>
<dbReference type="Pfam" id="PF00534">
    <property type="entry name" value="Glycos_transf_1"/>
    <property type="match status" value="1"/>
</dbReference>
<sequence length="394" mass="43217">MNSERMRVAIDGRALQPGFREHQGRGIGVYAVELVRALARRGDLELTLWHQPELPLPAEHVPAGVRVRAYPRLNVPRRDRIAMLTTVPASVRGSDHDLFHFLSHTDAPAWHCRGVVITVHDLILEMMASLYSARRPIEFRVFRALERRALSHAESVVTDSAVTRQDVVTRHRREAATVHVAHLGLHPRFVPPPPEVLAELRARLGLERAFVLYLGGIDARKNAAGLLRAYARLVAELDDAPDLVIAGRVREAVEYPALAALARGLGIESRLRLPGFVPDQDLPALHGAARVFAFPSLYEGFGFPPLEAMACGTPVVSSGGGSLAEVLGDGALVVPAGDEGALADGLRRTLAEEPLRRELRARGLANAARFTWERTAEATVVAYRDAMTRRRSAR</sequence>